<feature type="compositionally biased region" description="Basic residues" evidence="1">
    <location>
        <begin position="24"/>
        <end position="39"/>
    </location>
</feature>
<feature type="compositionally biased region" description="Polar residues" evidence="1">
    <location>
        <begin position="11"/>
        <end position="23"/>
    </location>
</feature>
<keyword evidence="3" id="KW-1185">Reference proteome</keyword>
<evidence type="ECO:0000313" key="2">
    <source>
        <dbReference type="EMBL" id="KHJ88790.1"/>
    </source>
</evidence>
<name>A0A0B1T048_OESDE</name>
<accession>A0A0B1T048</accession>
<evidence type="ECO:0000313" key="3">
    <source>
        <dbReference type="Proteomes" id="UP000053660"/>
    </source>
</evidence>
<reference evidence="2 3" key="1">
    <citation type="submission" date="2014-03" db="EMBL/GenBank/DDBJ databases">
        <title>Draft genome of the hookworm Oesophagostomum dentatum.</title>
        <authorList>
            <person name="Mitreva M."/>
        </authorList>
    </citation>
    <scope>NUCLEOTIDE SEQUENCE [LARGE SCALE GENOMIC DNA]</scope>
    <source>
        <strain evidence="2 3">OD-Hann</strain>
    </source>
</reference>
<dbReference type="Proteomes" id="UP000053660">
    <property type="component" value="Unassembled WGS sequence"/>
</dbReference>
<sequence length="48" mass="5695">MAHQSRHPHNPTGSLRKSTLTMRSTRKVSKLRLRNSSRRSRPEQQLRE</sequence>
<dbReference type="EMBL" id="KN555201">
    <property type="protein sequence ID" value="KHJ88790.1"/>
    <property type="molecule type" value="Genomic_DNA"/>
</dbReference>
<proteinExistence type="predicted"/>
<dbReference type="AlphaFoldDB" id="A0A0B1T048"/>
<organism evidence="2 3">
    <name type="scientific">Oesophagostomum dentatum</name>
    <name type="common">Nodular worm</name>
    <dbReference type="NCBI Taxonomy" id="61180"/>
    <lineage>
        <taxon>Eukaryota</taxon>
        <taxon>Metazoa</taxon>
        <taxon>Ecdysozoa</taxon>
        <taxon>Nematoda</taxon>
        <taxon>Chromadorea</taxon>
        <taxon>Rhabditida</taxon>
        <taxon>Rhabditina</taxon>
        <taxon>Rhabditomorpha</taxon>
        <taxon>Strongyloidea</taxon>
        <taxon>Strongylidae</taxon>
        <taxon>Oesophagostomum</taxon>
    </lineage>
</organism>
<protein>
    <submittedName>
        <fullName evidence="2">Uncharacterized protein</fullName>
    </submittedName>
</protein>
<evidence type="ECO:0000256" key="1">
    <source>
        <dbReference type="SAM" id="MobiDB-lite"/>
    </source>
</evidence>
<feature type="region of interest" description="Disordered" evidence="1">
    <location>
        <begin position="1"/>
        <end position="48"/>
    </location>
</feature>
<gene>
    <name evidence="2" type="ORF">OESDEN_11407</name>
</gene>